<organism evidence="2 3">
    <name type="scientific">Archangium violaceum Cb vi76</name>
    <dbReference type="NCBI Taxonomy" id="1406225"/>
    <lineage>
        <taxon>Bacteria</taxon>
        <taxon>Pseudomonadati</taxon>
        <taxon>Myxococcota</taxon>
        <taxon>Myxococcia</taxon>
        <taxon>Myxococcales</taxon>
        <taxon>Cystobacterineae</taxon>
        <taxon>Archangiaceae</taxon>
        <taxon>Archangium</taxon>
    </lineage>
</organism>
<dbReference type="Proteomes" id="UP000028547">
    <property type="component" value="Unassembled WGS sequence"/>
</dbReference>
<sequence length="68" mass="8197">MPREAFERFRALVLREPELQARLRDVQDPAAFLELVVRLGGERGCHFTSEEVRAVWQEARRTWFERWP</sequence>
<dbReference type="EMBL" id="JPMI01000026">
    <property type="protein sequence ID" value="KFA94137.1"/>
    <property type="molecule type" value="Genomic_DNA"/>
</dbReference>
<accession>A0A084T0A2</accession>
<evidence type="ECO:0000313" key="2">
    <source>
        <dbReference type="EMBL" id="KFA94137.1"/>
    </source>
</evidence>
<dbReference type="RefSeq" id="WP_043390333.1">
    <property type="nucleotide sequence ID" value="NZ_JPMI01000026.1"/>
</dbReference>
<dbReference type="InterPro" id="IPR012903">
    <property type="entry name" value="Nif11"/>
</dbReference>
<feature type="domain" description="Nif11" evidence="1">
    <location>
        <begin position="1"/>
        <end position="51"/>
    </location>
</feature>
<gene>
    <name evidence="2" type="ORF">Q664_05040</name>
</gene>
<reference evidence="2 3" key="1">
    <citation type="submission" date="2014-07" db="EMBL/GenBank/DDBJ databases">
        <title>Draft Genome Sequence of Gephyronic Acid Producer, Cystobacter violaceus Strain Cb vi76.</title>
        <authorList>
            <person name="Stevens D.C."/>
            <person name="Young J."/>
            <person name="Carmichael R."/>
            <person name="Tan J."/>
            <person name="Taylor R.E."/>
        </authorList>
    </citation>
    <scope>NUCLEOTIDE SEQUENCE [LARGE SCALE GENOMIC DNA]</scope>
    <source>
        <strain evidence="2 3">Cb vi76</strain>
    </source>
</reference>
<comment type="caution">
    <text evidence="2">The sequence shown here is derived from an EMBL/GenBank/DDBJ whole genome shotgun (WGS) entry which is preliminary data.</text>
</comment>
<dbReference type="AlphaFoldDB" id="A0A084T0A2"/>
<name>A0A084T0A2_9BACT</name>
<protein>
    <recommendedName>
        <fullName evidence="1">Nif11 domain-containing protein</fullName>
    </recommendedName>
</protein>
<proteinExistence type="predicted"/>
<evidence type="ECO:0000313" key="3">
    <source>
        <dbReference type="Proteomes" id="UP000028547"/>
    </source>
</evidence>
<evidence type="ECO:0000259" key="1">
    <source>
        <dbReference type="Pfam" id="PF07862"/>
    </source>
</evidence>
<dbReference type="Pfam" id="PF07862">
    <property type="entry name" value="Nif11"/>
    <property type="match status" value="1"/>
</dbReference>